<dbReference type="Proteomes" id="UP000077349">
    <property type="component" value="Unassembled WGS sequence"/>
</dbReference>
<feature type="compositionally biased region" description="Polar residues" evidence="1">
    <location>
        <begin position="13"/>
        <end position="24"/>
    </location>
</feature>
<name>A0A177G6S7_9PROT</name>
<feature type="region of interest" description="Disordered" evidence="1">
    <location>
        <begin position="1"/>
        <end position="31"/>
    </location>
</feature>
<evidence type="ECO:0000256" key="1">
    <source>
        <dbReference type="SAM" id="MobiDB-lite"/>
    </source>
</evidence>
<dbReference type="EMBL" id="LVHD01000039">
    <property type="protein sequence ID" value="OAG75536.1"/>
    <property type="molecule type" value="Genomic_DNA"/>
</dbReference>
<accession>A0A177G6S7</accession>
<evidence type="ECO:0000313" key="3">
    <source>
        <dbReference type="Proteomes" id="UP000077349"/>
    </source>
</evidence>
<sequence length="95" mass="10920">MLPPVSDVHETATRSWHQARARQSQTKETHEGKTVIDQVFCPFVRQVVQLRTKHLKIYSTGKRFKLVTKPTEPSKPLSNIKETRLLQSVTPSLKL</sequence>
<feature type="compositionally biased region" description="Polar residues" evidence="1">
    <location>
        <begin position="85"/>
        <end position="95"/>
    </location>
</feature>
<reference evidence="2 3" key="1">
    <citation type="submission" date="2016-03" db="EMBL/GenBank/DDBJ databases">
        <title>Draft genome sequence of Acetobacter malorum CECT 7742, a strain isolated from strawberry vinegar.</title>
        <authorList>
            <person name="Sainz F."/>
            <person name="Mas A."/>
            <person name="Torija M.J."/>
        </authorList>
    </citation>
    <scope>NUCLEOTIDE SEQUENCE [LARGE SCALE GENOMIC DNA]</scope>
    <source>
        <strain evidence="2 3">CECT 7742</strain>
    </source>
</reference>
<proteinExistence type="predicted"/>
<feature type="region of interest" description="Disordered" evidence="1">
    <location>
        <begin position="68"/>
        <end position="95"/>
    </location>
</feature>
<organism evidence="2 3">
    <name type="scientific">Acetobacter malorum</name>
    <dbReference type="NCBI Taxonomy" id="178901"/>
    <lineage>
        <taxon>Bacteria</taxon>
        <taxon>Pseudomonadati</taxon>
        <taxon>Pseudomonadota</taxon>
        <taxon>Alphaproteobacteria</taxon>
        <taxon>Acetobacterales</taxon>
        <taxon>Acetobacteraceae</taxon>
        <taxon>Acetobacter</taxon>
    </lineage>
</organism>
<dbReference type="AlphaFoldDB" id="A0A177G6S7"/>
<protein>
    <submittedName>
        <fullName evidence="2">Uncharacterized protein</fullName>
    </submittedName>
</protein>
<evidence type="ECO:0000313" key="2">
    <source>
        <dbReference type="EMBL" id="OAG75536.1"/>
    </source>
</evidence>
<comment type="caution">
    <text evidence="2">The sequence shown here is derived from an EMBL/GenBank/DDBJ whole genome shotgun (WGS) entry which is preliminary data.</text>
</comment>
<gene>
    <name evidence="2" type="ORF">Amal_03294</name>
</gene>